<evidence type="ECO:0000256" key="1">
    <source>
        <dbReference type="ARBA" id="ARBA00003125"/>
    </source>
</evidence>
<comment type="subunit">
    <text evidence="11">Monomer.</text>
</comment>
<dbReference type="Gene3D" id="3.20.20.70">
    <property type="entry name" value="Aldolase class I"/>
    <property type="match status" value="1"/>
</dbReference>
<feature type="binding site" evidence="11">
    <location>
        <position position="224"/>
    </location>
    <ligand>
        <name>FMN</name>
        <dbReference type="ChEBI" id="CHEBI:58210"/>
    </ligand>
</feature>
<feature type="binding site" evidence="11">
    <location>
        <begin position="118"/>
        <end position="122"/>
    </location>
    <ligand>
        <name>substrate</name>
    </ligand>
</feature>
<accession>F0RNZ8</accession>
<keyword evidence="14" id="KW-1185">Reference proteome</keyword>
<feature type="binding site" evidence="11">
    <location>
        <position position="93"/>
    </location>
    <ligand>
        <name>FMN</name>
        <dbReference type="ChEBI" id="CHEBI:58210"/>
    </ligand>
</feature>
<protein>
    <recommendedName>
        <fullName evidence="11">Dihydroorotate dehydrogenase (quinone)</fullName>
        <ecNumber evidence="11">1.3.5.2</ecNumber>
    </recommendedName>
    <alternativeName>
        <fullName evidence="11">DHOdehase</fullName>
        <shortName evidence="11">DHOD</shortName>
        <shortName evidence="11">DHODase</shortName>
    </alternativeName>
    <alternativeName>
        <fullName evidence="11">Dihydroorotate oxidase</fullName>
    </alternativeName>
</protein>
<feature type="domain" description="Dihydroorotate dehydrogenase catalytic" evidence="12">
    <location>
        <begin position="52"/>
        <end position="346"/>
    </location>
</feature>
<feature type="binding site" evidence="11">
    <location>
        <position position="274"/>
    </location>
    <ligand>
        <name>FMN</name>
        <dbReference type="ChEBI" id="CHEBI:58210"/>
    </ligand>
</feature>
<feature type="binding site" evidence="11">
    <location>
        <begin position="253"/>
        <end position="254"/>
    </location>
    <ligand>
        <name>substrate</name>
    </ligand>
</feature>
<keyword evidence="7 11" id="KW-0665">Pyrimidine biosynthesis</keyword>
<feature type="active site" description="Nucleophile" evidence="11">
    <location>
        <position position="181"/>
    </location>
</feature>
<keyword evidence="9 11" id="KW-0472">Membrane</keyword>
<dbReference type="NCBIfam" id="NF003645">
    <property type="entry name" value="PRK05286.1-2"/>
    <property type="match status" value="1"/>
</dbReference>
<feature type="binding site" evidence="11">
    <location>
        <position position="252"/>
    </location>
    <ligand>
        <name>FMN</name>
        <dbReference type="ChEBI" id="CHEBI:58210"/>
    </ligand>
</feature>
<evidence type="ECO:0000256" key="4">
    <source>
        <dbReference type="ARBA" id="ARBA00005359"/>
    </source>
</evidence>
<dbReference type="PANTHER" id="PTHR48109:SF4">
    <property type="entry name" value="DIHYDROOROTATE DEHYDROGENASE (QUINONE), MITOCHONDRIAL"/>
    <property type="match status" value="1"/>
</dbReference>
<feature type="binding site" evidence="11">
    <location>
        <begin position="69"/>
        <end position="73"/>
    </location>
    <ligand>
        <name>FMN</name>
        <dbReference type="ChEBI" id="CHEBI:58210"/>
    </ligand>
</feature>
<dbReference type="InterPro" id="IPR005719">
    <property type="entry name" value="Dihydroorotate_DH_2"/>
</dbReference>
<dbReference type="EC" id="1.3.5.2" evidence="11"/>
<dbReference type="EMBL" id="CP002536">
    <property type="protein sequence ID" value="ADY26407.1"/>
    <property type="molecule type" value="Genomic_DNA"/>
</dbReference>
<feature type="binding site" evidence="11">
    <location>
        <position position="178"/>
    </location>
    <ligand>
        <name>FMN</name>
        <dbReference type="ChEBI" id="CHEBI:58210"/>
    </ligand>
</feature>
<dbReference type="GO" id="GO:0006207">
    <property type="term" value="P:'de novo' pyrimidine nucleobase biosynthetic process"/>
    <property type="evidence" value="ECO:0007669"/>
    <property type="project" value="UniProtKB-UniRule"/>
</dbReference>
<evidence type="ECO:0000256" key="6">
    <source>
        <dbReference type="ARBA" id="ARBA00022643"/>
    </source>
</evidence>
<feature type="binding site" evidence="11">
    <location>
        <position position="183"/>
    </location>
    <ligand>
        <name>substrate</name>
    </ligand>
</feature>
<dbReference type="InterPro" id="IPR001295">
    <property type="entry name" value="Dihydroorotate_DH_CS"/>
</dbReference>
<dbReference type="PROSITE" id="PS00911">
    <property type="entry name" value="DHODEHASE_1"/>
    <property type="match status" value="1"/>
</dbReference>
<comment type="function">
    <text evidence="1 11">Catalyzes the conversion of dihydroorotate to orotate with quinone as electron acceptor.</text>
</comment>
<keyword evidence="6 11" id="KW-0288">FMN</keyword>
<evidence type="ECO:0000259" key="12">
    <source>
        <dbReference type="Pfam" id="PF01180"/>
    </source>
</evidence>
<dbReference type="STRING" id="693977.Deipr_1258"/>
<reference evidence="13 14" key="2">
    <citation type="journal article" date="2012" name="Stand. Genomic Sci.">
        <title>Complete genome sequence of the orange-red pigmented, radioresistant Deinococcus proteolyticus type strain (MRP(T)).</title>
        <authorList>
            <person name="Copeland A."/>
            <person name="Zeytun A."/>
            <person name="Yassawong M."/>
            <person name="Nolan M."/>
            <person name="Lucas S."/>
            <person name="Hammon N."/>
            <person name="Deshpande S."/>
            <person name="Cheng J.F."/>
            <person name="Han C."/>
            <person name="Tapia R."/>
            <person name="Goodwin L.A."/>
            <person name="Pitluck S."/>
            <person name="Mavromatis K."/>
            <person name="Liolios K."/>
            <person name="Pagani I."/>
            <person name="Ivanova N."/>
            <person name="Mikhailova N."/>
            <person name="Pati A."/>
            <person name="Chen A."/>
            <person name="Palaniappan K."/>
            <person name="Land M."/>
            <person name="Hauser L."/>
            <person name="Jeffries C.D."/>
            <person name="Brambilla E.M."/>
            <person name="Rohde M."/>
            <person name="Sikorski J."/>
            <person name="Pukall R."/>
            <person name="Goker M."/>
            <person name="Detter J.C."/>
            <person name="Woyke T."/>
            <person name="Bristow J."/>
            <person name="Eisen J.A."/>
            <person name="Markowitz V."/>
            <person name="Hugenholtz P."/>
            <person name="Kyrpides N.C."/>
            <person name="Klenk H.P."/>
            <person name="Lapidus A."/>
        </authorList>
    </citation>
    <scope>NUCLEOTIDE SEQUENCE [LARGE SCALE GENOMIC DNA]</scope>
    <source>
        <strain evidence="14">ATCC 35074 / DSM 20540 / JCM 6276 / NBRC 101906 / NCIMB 13154 / VKM Ac-1939 / CCM 2703 / MRP</strain>
    </source>
</reference>
<dbReference type="NCBIfam" id="TIGR01036">
    <property type="entry name" value="pyrD_sub2"/>
    <property type="match status" value="1"/>
</dbReference>
<evidence type="ECO:0000256" key="5">
    <source>
        <dbReference type="ARBA" id="ARBA00022630"/>
    </source>
</evidence>
<dbReference type="SUPFAM" id="SSF51395">
    <property type="entry name" value="FMN-linked oxidoreductases"/>
    <property type="match status" value="1"/>
</dbReference>
<feature type="binding site" evidence="11">
    <location>
        <position position="178"/>
    </location>
    <ligand>
        <name>substrate</name>
    </ligand>
</feature>
<dbReference type="PANTHER" id="PTHR48109">
    <property type="entry name" value="DIHYDROOROTATE DEHYDROGENASE (QUINONE), MITOCHONDRIAL-RELATED"/>
    <property type="match status" value="1"/>
</dbReference>
<evidence type="ECO:0000256" key="2">
    <source>
        <dbReference type="ARBA" id="ARBA00004370"/>
    </source>
</evidence>
<dbReference type="GO" id="GO:0044205">
    <property type="term" value="P:'de novo' UMP biosynthetic process"/>
    <property type="evidence" value="ECO:0007669"/>
    <property type="project" value="UniProtKB-UniRule"/>
</dbReference>
<evidence type="ECO:0000256" key="10">
    <source>
        <dbReference type="ARBA" id="ARBA00048639"/>
    </source>
</evidence>
<dbReference type="CDD" id="cd04738">
    <property type="entry name" value="DHOD_2_like"/>
    <property type="match status" value="1"/>
</dbReference>
<feature type="binding site" evidence="11">
    <location>
        <position position="303"/>
    </location>
    <ligand>
        <name>FMN</name>
        <dbReference type="ChEBI" id="CHEBI:58210"/>
    </ligand>
</feature>
<proteinExistence type="inferred from homology"/>
<feature type="binding site" evidence="11">
    <location>
        <position position="145"/>
    </location>
    <ligand>
        <name>FMN</name>
        <dbReference type="ChEBI" id="CHEBI:58210"/>
    </ligand>
</feature>
<comment type="subcellular location">
    <subcellularLocation>
        <location evidence="11">Cell membrane</location>
        <topology evidence="11">Peripheral membrane protein</topology>
    </subcellularLocation>
    <subcellularLocation>
        <location evidence="2">Membrane</location>
    </subcellularLocation>
</comment>
<dbReference type="InterPro" id="IPR013785">
    <property type="entry name" value="Aldolase_TIM"/>
</dbReference>
<keyword evidence="8 11" id="KW-0560">Oxidoreductase</keyword>
<dbReference type="KEGG" id="dpt:Deipr_1258"/>
<evidence type="ECO:0000313" key="13">
    <source>
        <dbReference type="EMBL" id="ADY26407.1"/>
    </source>
</evidence>
<feature type="binding site" evidence="11">
    <location>
        <begin position="324"/>
        <end position="325"/>
    </location>
    <ligand>
        <name>FMN</name>
        <dbReference type="ChEBI" id="CHEBI:58210"/>
    </ligand>
</feature>
<comment type="pathway">
    <text evidence="3 11">Pyrimidine metabolism; UMP biosynthesis via de novo pathway; orotate from (S)-dihydroorotate (quinone route): step 1/1.</text>
</comment>
<dbReference type="GO" id="GO:0106430">
    <property type="term" value="F:dihydroorotate dehydrogenase (quinone) activity"/>
    <property type="evidence" value="ECO:0007669"/>
    <property type="project" value="UniProtKB-EC"/>
</dbReference>
<dbReference type="UniPathway" id="UPA00070">
    <property type="reaction ID" value="UER00946"/>
</dbReference>
<keyword evidence="5 11" id="KW-0285">Flavoprotein</keyword>
<evidence type="ECO:0000256" key="7">
    <source>
        <dbReference type="ARBA" id="ARBA00022975"/>
    </source>
</evidence>
<name>F0RNZ8_DEIPM</name>
<organism evidence="13 14">
    <name type="scientific">Deinococcus proteolyticus (strain ATCC 35074 / DSM 20540 / JCM 6276 / NBRC 101906 / NCIMB 13154 / VKM Ac-1939 / CCM 2703 / MRP)</name>
    <dbReference type="NCBI Taxonomy" id="693977"/>
    <lineage>
        <taxon>Bacteria</taxon>
        <taxon>Thermotogati</taxon>
        <taxon>Deinococcota</taxon>
        <taxon>Deinococci</taxon>
        <taxon>Deinococcales</taxon>
        <taxon>Deinococcaceae</taxon>
        <taxon>Deinococcus</taxon>
    </lineage>
</organism>
<dbReference type="InterPro" id="IPR050074">
    <property type="entry name" value="DHO_dehydrogenase"/>
</dbReference>
<dbReference type="HOGENOM" id="CLU_013640_2_0_0"/>
<dbReference type="InterPro" id="IPR005720">
    <property type="entry name" value="Dihydroorotate_DH_cat"/>
</dbReference>
<evidence type="ECO:0000256" key="11">
    <source>
        <dbReference type="HAMAP-Rule" id="MF_00225"/>
    </source>
</evidence>
<comment type="cofactor">
    <cofactor evidence="11">
        <name>FMN</name>
        <dbReference type="ChEBI" id="CHEBI:58210"/>
    </cofactor>
    <text evidence="11">Binds 1 FMN per subunit.</text>
</comment>
<sequence length="363" mass="39169">MHLYRDVLKPQLFRFDPEDIHHLTIRGLELAGRVPLLPAAVRTAALPTQPELRQTLWGREFASPLGLAAGLDKNAEAVMAFGAMGFGFIEVGTVTPLAQSGNERPRLFRLPEDTALINRMGFNNAGTEAMRRHLAGPRLCPVWVNIGKNKVTPNEDAASDYRRCVAELYPVADAFVVNVSSPNTPGLRALQAASDLEALVREVMDEAERQRVRTALRLPPVLVKLAPDLHPADFEASVDAVLAAGANGLIISNTTLSREGLRSEHRAEAGGLSGLPLRERSTELVRLGYQQARGRVPIVGVGGIFTAQDAFEKILAGASLVEVYSGLIYGGPTLPAEISRGLAELLRREGFRSVTEAVGAHSI</sequence>
<keyword evidence="11" id="KW-1003">Cell membrane</keyword>
<evidence type="ECO:0000256" key="3">
    <source>
        <dbReference type="ARBA" id="ARBA00005161"/>
    </source>
</evidence>
<dbReference type="eggNOG" id="COG0167">
    <property type="taxonomic scope" value="Bacteria"/>
</dbReference>
<dbReference type="GO" id="GO:0005886">
    <property type="term" value="C:plasma membrane"/>
    <property type="evidence" value="ECO:0007669"/>
    <property type="project" value="UniProtKB-SubCell"/>
</dbReference>
<dbReference type="Proteomes" id="UP000007718">
    <property type="component" value="Chromosome"/>
</dbReference>
<evidence type="ECO:0000256" key="9">
    <source>
        <dbReference type="ARBA" id="ARBA00023136"/>
    </source>
</evidence>
<feature type="binding site" evidence="11">
    <location>
        <position position="73"/>
    </location>
    <ligand>
        <name>substrate</name>
    </ligand>
</feature>
<gene>
    <name evidence="11" type="primary">pyrD</name>
    <name evidence="13" type="ordered locus">Deipr_1258</name>
</gene>
<dbReference type="PROSITE" id="PS00912">
    <property type="entry name" value="DHODEHASE_2"/>
    <property type="match status" value="1"/>
</dbReference>
<comment type="similarity">
    <text evidence="4 11">Belongs to the dihydroorotate dehydrogenase family. Type 2 subfamily.</text>
</comment>
<dbReference type="AlphaFoldDB" id="F0RNZ8"/>
<evidence type="ECO:0000313" key="14">
    <source>
        <dbReference type="Proteomes" id="UP000007718"/>
    </source>
</evidence>
<comment type="catalytic activity">
    <reaction evidence="10 11">
        <text>(S)-dihydroorotate + a quinone = orotate + a quinol</text>
        <dbReference type="Rhea" id="RHEA:30187"/>
        <dbReference type="ChEBI" id="CHEBI:24646"/>
        <dbReference type="ChEBI" id="CHEBI:30839"/>
        <dbReference type="ChEBI" id="CHEBI:30864"/>
        <dbReference type="ChEBI" id="CHEBI:132124"/>
        <dbReference type="EC" id="1.3.5.2"/>
    </reaction>
</comment>
<reference evidence="14" key="1">
    <citation type="submission" date="2011-02" db="EMBL/GenBank/DDBJ databases">
        <title>The complete sequence of chromosome of Deinococcus proteolyticus DSM 20540.</title>
        <authorList>
            <consortium name="US DOE Joint Genome Institute (JGI-PGF)"/>
            <person name="Lucas S."/>
            <person name="Copeland A."/>
            <person name="Lapidus A."/>
            <person name="Bruce D."/>
            <person name="Goodwin L."/>
            <person name="Pitluck S."/>
            <person name="Kyrpides N."/>
            <person name="Mavromatis K."/>
            <person name="Pagani I."/>
            <person name="Ivanova N."/>
            <person name="Ovchinnikova G."/>
            <person name="Zeytun A."/>
            <person name="Detter J.C."/>
            <person name="Han C."/>
            <person name="Land M."/>
            <person name="Hauser L."/>
            <person name="Markowitz V."/>
            <person name="Cheng J.-F."/>
            <person name="Hugenholtz P."/>
            <person name="Woyke T."/>
            <person name="Wu D."/>
            <person name="Pukall R."/>
            <person name="Steenblock K."/>
            <person name="Brambilla E."/>
            <person name="Klenk H.-P."/>
            <person name="Eisen J.A."/>
        </authorList>
    </citation>
    <scope>NUCLEOTIDE SEQUENCE [LARGE SCALE GENOMIC DNA]</scope>
    <source>
        <strain evidence="14">ATCC 35074 / DSM 20540 / JCM 6276 / NBRC 101906 / NCIMB 13154 / VKM Ac-1939 / CCM 2703 / MRP</strain>
    </source>
</reference>
<dbReference type="NCBIfam" id="NF003652">
    <property type="entry name" value="PRK05286.2-5"/>
    <property type="match status" value="1"/>
</dbReference>
<evidence type="ECO:0000256" key="8">
    <source>
        <dbReference type="ARBA" id="ARBA00023002"/>
    </source>
</evidence>
<dbReference type="GO" id="GO:0005737">
    <property type="term" value="C:cytoplasm"/>
    <property type="evidence" value="ECO:0007669"/>
    <property type="project" value="InterPro"/>
</dbReference>
<dbReference type="Pfam" id="PF01180">
    <property type="entry name" value="DHO_dh"/>
    <property type="match status" value="1"/>
</dbReference>
<dbReference type="HAMAP" id="MF_00225">
    <property type="entry name" value="DHO_dh_type2"/>
    <property type="match status" value="1"/>
</dbReference>